<dbReference type="EMBL" id="BLLF01000730">
    <property type="protein sequence ID" value="GFH14472.1"/>
    <property type="molecule type" value="Genomic_DNA"/>
</dbReference>
<dbReference type="InterPro" id="IPR005225">
    <property type="entry name" value="Small_GTP-bd"/>
</dbReference>
<dbReference type="SUPFAM" id="SSF52540">
    <property type="entry name" value="P-loop containing nucleoside triphosphate hydrolases"/>
    <property type="match status" value="1"/>
</dbReference>
<proteinExistence type="predicted"/>
<dbReference type="GO" id="GO:0005525">
    <property type="term" value="F:GTP binding"/>
    <property type="evidence" value="ECO:0007669"/>
    <property type="project" value="InterPro"/>
</dbReference>
<evidence type="ECO:0000256" key="1">
    <source>
        <dbReference type="ARBA" id="ARBA00022741"/>
    </source>
</evidence>
<protein>
    <submittedName>
        <fullName evidence="2">Uncharacterized protein</fullName>
    </submittedName>
</protein>
<dbReference type="SMART" id="SM00175">
    <property type="entry name" value="RAB"/>
    <property type="match status" value="1"/>
</dbReference>
<comment type="caution">
    <text evidence="2">The sequence shown here is derived from an EMBL/GenBank/DDBJ whole genome shotgun (WGS) entry which is preliminary data.</text>
</comment>
<dbReference type="GO" id="GO:0003924">
    <property type="term" value="F:GTPase activity"/>
    <property type="evidence" value="ECO:0007669"/>
    <property type="project" value="InterPro"/>
</dbReference>
<evidence type="ECO:0000313" key="3">
    <source>
        <dbReference type="Proteomes" id="UP000485058"/>
    </source>
</evidence>
<dbReference type="Gene3D" id="3.40.50.300">
    <property type="entry name" value="P-loop containing nucleotide triphosphate hydrolases"/>
    <property type="match status" value="1"/>
</dbReference>
<gene>
    <name evidence="2" type="ORF">HaLaN_10533</name>
</gene>
<keyword evidence="1" id="KW-0547">Nucleotide-binding</keyword>
<dbReference type="SMART" id="SM00174">
    <property type="entry name" value="RHO"/>
    <property type="match status" value="1"/>
</dbReference>
<dbReference type="PRINTS" id="PR00449">
    <property type="entry name" value="RASTRNSFRMNG"/>
</dbReference>
<dbReference type="AlphaFoldDB" id="A0A699ZFV9"/>
<evidence type="ECO:0000313" key="2">
    <source>
        <dbReference type="EMBL" id="GFH14472.1"/>
    </source>
</evidence>
<feature type="non-terminal residue" evidence="2">
    <location>
        <position position="1"/>
    </location>
</feature>
<dbReference type="SMART" id="SM00173">
    <property type="entry name" value="RAS"/>
    <property type="match status" value="1"/>
</dbReference>
<accession>A0A699ZFV9</accession>
<organism evidence="2 3">
    <name type="scientific">Haematococcus lacustris</name>
    <name type="common">Green alga</name>
    <name type="synonym">Haematococcus pluvialis</name>
    <dbReference type="NCBI Taxonomy" id="44745"/>
    <lineage>
        <taxon>Eukaryota</taxon>
        <taxon>Viridiplantae</taxon>
        <taxon>Chlorophyta</taxon>
        <taxon>core chlorophytes</taxon>
        <taxon>Chlorophyceae</taxon>
        <taxon>CS clade</taxon>
        <taxon>Chlamydomonadales</taxon>
        <taxon>Haematococcaceae</taxon>
        <taxon>Haematococcus</taxon>
    </lineage>
</organism>
<name>A0A699ZFV9_HAELA</name>
<reference evidence="2 3" key="1">
    <citation type="submission" date="2020-02" db="EMBL/GenBank/DDBJ databases">
        <title>Draft genome sequence of Haematococcus lacustris strain NIES-144.</title>
        <authorList>
            <person name="Morimoto D."/>
            <person name="Nakagawa S."/>
            <person name="Yoshida T."/>
            <person name="Sawayama S."/>
        </authorList>
    </citation>
    <scope>NUCLEOTIDE SEQUENCE [LARGE SCALE GENOMIC DNA]</scope>
    <source>
        <strain evidence="2 3">NIES-144</strain>
    </source>
</reference>
<dbReference type="InterPro" id="IPR027417">
    <property type="entry name" value="P-loop_NTPase"/>
</dbReference>
<dbReference type="PROSITE" id="PS51419">
    <property type="entry name" value="RAB"/>
    <property type="match status" value="1"/>
</dbReference>
<dbReference type="Pfam" id="PF00071">
    <property type="entry name" value="Ras"/>
    <property type="match status" value="1"/>
</dbReference>
<sequence length="238" mass="26483">AVRQTPAQQTWGETTDESQKCGLFEQLAGSPASQRRFALKFCEDKFVQKYIPTIGVDYGVKPLRLGEYEARVPADAHRGSLQAGRQVFVLCRQSACMQLRVNFWDLAGPAEYCEVRNEFYKDAQGCLLVYDVTSRTSFENLPAWLDEAREHKADNMVIFVAATKADNPTRKVSEKEGRDWATSQGFQFFEVSSCSGQAVRPLFLSLFARLLATGANAPQELATAAAQHASAAREEEGR</sequence>
<dbReference type="NCBIfam" id="TIGR00231">
    <property type="entry name" value="small_GTP"/>
    <property type="match status" value="1"/>
</dbReference>
<dbReference type="PROSITE" id="PS51421">
    <property type="entry name" value="RAS"/>
    <property type="match status" value="1"/>
</dbReference>
<dbReference type="Proteomes" id="UP000485058">
    <property type="component" value="Unassembled WGS sequence"/>
</dbReference>
<dbReference type="PANTHER" id="PTHR47978">
    <property type="match status" value="1"/>
</dbReference>
<keyword evidence="3" id="KW-1185">Reference proteome</keyword>
<dbReference type="InterPro" id="IPR001806">
    <property type="entry name" value="Small_GTPase"/>
</dbReference>